<dbReference type="SUPFAM" id="SSF52540">
    <property type="entry name" value="P-loop containing nucleoside triphosphate hydrolases"/>
    <property type="match status" value="1"/>
</dbReference>
<evidence type="ECO:0008006" key="6">
    <source>
        <dbReference type="Google" id="ProtNLM"/>
    </source>
</evidence>
<accession>A0ABR1BJR1</accession>
<comment type="similarity">
    <text evidence="1">Belongs to the small GTPase superfamily. Ras family. KappaB-Ras subfamily.</text>
</comment>
<keyword evidence="5" id="KW-1185">Reference proteome</keyword>
<dbReference type="InterPro" id="IPR027417">
    <property type="entry name" value="P-loop_NTPase"/>
</dbReference>
<name>A0ABR1BJR1_NECAM</name>
<sequence length="406" mass="44676">MGRLLRHVAVVLPAVFLYLILRWIATNVAGATFVAVSFVVAGEVSPFRIMFAYFGGCGGGGVGGGIESGDGAAAAVRYYCVTVVMKPSTSKRKSVAALTNKERRHMSAVASGIGGPSSPTRKTSWSALIEGPNRRYSIAQLVFGNSTLVRGNSGQLRDYWPDDDLDSIGSAESDYLPADNSSRRCVSAPTHELLTRPANPPKTAPLCMGRAMRVVVVGGRRVGKTAILRQVACFEDITSKKYEPTIDDTYQVLLEEGDRPREILIFHDTGGLADGGPPELKRPYLQVADAFVLVYSVADHESFNRIDLLKKFIEKQFGKDRKEVPIVALGNMRDLAHRKVDSDFAYSWAARERVKLYEVSAKDRNTLVDFVQYLGQRHFHPIKESKFSLSKKLKSEKTNVAIPLDF</sequence>
<proteinExistence type="inferred from homology"/>
<evidence type="ECO:0000256" key="2">
    <source>
        <dbReference type="ARBA" id="ARBA00022741"/>
    </source>
</evidence>
<comment type="caution">
    <text evidence="4">The sequence shown here is derived from an EMBL/GenBank/DDBJ whole genome shotgun (WGS) entry which is preliminary data.</text>
</comment>
<keyword evidence="3" id="KW-0342">GTP-binding</keyword>
<dbReference type="SMART" id="SM00173">
    <property type="entry name" value="RAS"/>
    <property type="match status" value="1"/>
</dbReference>
<dbReference type="InterPro" id="IPR001806">
    <property type="entry name" value="Small_GTPase"/>
</dbReference>
<evidence type="ECO:0000256" key="3">
    <source>
        <dbReference type="ARBA" id="ARBA00023134"/>
    </source>
</evidence>
<evidence type="ECO:0000313" key="4">
    <source>
        <dbReference type="EMBL" id="KAK6726115.1"/>
    </source>
</evidence>
<dbReference type="PANTHER" id="PTHR46152">
    <property type="entry name" value="NF-KAPPA-B INHIBITOR-INTERACTING RAS-LIKE PROTEIN"/>
    <property type="match status" value="1"/>
</dbReference>
<evidence type="ECO:0000256" key="1">
    <source>
        <dbReference type="ARBA" id="ARBA00008094"/>
    </source>
</evidence>
<keyword evidence="2" id="KW-0547">Nucleotide-binding</keyword>
<gene>
    <name evidence="4" type="primary">Necator_chrI.g555</name>
    <name evidence="4" type="ORF">RB195_004433</name>
</gene>
<dbReference type="Pfam" id="PF00071">
    <property type="entry name" value="Ras"/>
    <property type="match status" value="1"/>
</dbReference>
<reference evidence="4 5" key="1">
    <citation type="submission" date="2023-08" db="EMBL/GenBank/DDBJ databases">
        <title>A Necator americanus chromosomal reference genome.</title>
        <authorList>
            <person name="Ilik V."/>
            <person name="Petrzelkova K.J."/>
            <person name="Pardy F."/>
            <person name="Fuh T."/>
            <person name="Niatou-Singa F.S."/>
            <person name="Gouil Q."/>
            <person name="Baker L."/>
            <person name="Ritchie M.E."/>
            <person name="Jex A.R."/>
            <person name="Gazzola D."/>
            <person name="Li H."/>
            <person name="Toshio Fujiwara R."/>
            <person name="Zhan B."/>
            <person name="Aroian R.V."/>
            <person name="Pafco B."/>
            <person name="Schwarz E.M."/>
        </authorList>
    </citation>
    <scope>NUCLEOTIDE SEQUENCE [LARGE SCALE GENOMIC DNA]</scope>
    <source>
        <strain evidence="4 5">Aroian</strain>
        <tissue evidence="4">Whole animal</tissue>
    </source>
</reference>
<dbReference type="InterPro" id="IPR042227">
    <property type="entry name" value="KBRS"/>
</dbReference>
<dbReference type="PANTHER" id="PTHR46152:SF3">
    <property type="entry name" value="NF-KAPPA-B INHIBITOR-INTERACTING RAS-LIKE PROTEIN"/>
    <property type="match status" value="1"/>
</dbReference>
<dbReference type="PRINTS" id="PR00449">
    <property type="entry name" value="RASTRNSFRMNG"/>
</dbReference>
<dbReference type="EMBL" id="JAVFWL010000001">
    <property type="protein sequence ID" value="KAK6726115.1"/>
    <property type="molecule type" value="Genomic_DNA"/>
</dbReference>
<organism evidence="4 5">
    <name type="scientific">Necator americanus</name>
    <name type="common">Human hookworm</name>
    <dbReference type="NCBI Taxonomy" id="51031"/>
    <lineage>
        <taxon>Eukaryota</taxon>
        <taxon>Metazoa</taxon>
        <taxon>Ecdysozoa</taxon>
        <taxon>Nematoda</taxon>
        <taxon>Chromadorea</taxon>
        <taxon>Rhabditida</taxon>
        <taxon>Rhabditina</taxon>
        <taxon>Rhabditomorpha</taxon>
        <taxon>Strongyloidea</taxon>
        <taxon>Ancylostomatidae</taxon>
        <taxon>Bunostominae</taxon>
        <taxon>Necator</taxon>
    </lineage>
</organism>
<dbReference type="PROSITE" id="PS51421">
    <property type="entry name" value="RAS"/>
    <property type="match status" value="1"/>
</dbReference>
<dbReference type="Proteomes" id="UP001303046">
    <property type="component" value="Unassembled WGS sequence"/>
</dbReference>
<dbReference type="PROSITE" id="PS51419">
    <property type="entry name" value="RAB"/>
    <property type="match status" value="1"/>
</dbReference>
<protein>
    <recommendedName>
        <fullName evidence="6">Ras family protein</fullName>
    </recommendedName>
</protein>
<evidence type="ECO:0000313" key="5">
    <source>
        <dbReference type="Proteomes" id="UP001303046"/>
    </source>
</evidence>
<dbReference type="SMART" id="SM00175">
    <property type="entry name" value="RAB"/>
    <property type="match status" value="1"/>
</dbReference>
<dbReference type="Gene3D" id="3.40.50.300">
    <property type="entry name" value="P-loop containing nucleotide triphosphate hydrolases"/>
    <property type="match status" value="1"/>
</dbReference>